<dbReference type="CDD" id="cd01530">
    <property type="entry name" value="Cdc25"/>
    <property type="match status" value="1"/>
</dbReference>
<dbReference type="Gene3D" id="3.40.250.10">
    <property type="entry name" value="Rhodanese-like domain"/>
    <property type="match status" value="1"/>
</dbReference>
<dbReference type="EMBL" id="CP144100">
    <property type="protein sequence ID" value="WWC87865.1"/>
    <property type="molecule type" value="Genomic_DNA"/>
</dbReference>
<keyword evidence="3 10" id="KW-0132">Cell division</keyword>
<dbReference type="GO" id="GO:0000086">
    <property type="term" value="P:G2/M transition of mitotic cell cycle"/>
    <property type="evidence" value="ECO:0007669"/>
    <property type="project" value="TreeGrafter"/>
</dbReference>
<sequence length="779" mass="82827">MDAFSSSPLMESFPSSRFPSPIPSPTQTDTDLPIEVDQSFNSSLSFSETSPYFSPSPAVRQKENISPMLSTGSNSFLSPSPAFSLKPRRPDPVPLQRLTVPSPSKASKMDLEDTMRPLSARPLGQGRTFGRELSANIMQRSAGPATTKANKGKMLPPTLPDGKNAIRPRGGIPMQWTSSNEETGRPRLGMQASLFRRETDPSMSLSPCSVASTSISDDFCMDVDSPAIKSRRSSTQQSPSFSGAASFSGSPGLGSFFCESPAAPSAQAPTKRRSLVTGSPASPSSGSPSAKRTSLGLGLSRPPLEKTASSSAMLFGAGRSSTVAARRNPLSKRPALGPLAAGSSVEGGIRTASAASAFPILYAAPKPTLGGGNSGTFPRSAMAPMRRAFSVCDQNKMHEQEEDESEYEASPSMAGTQAEYIRRYGPRGIPKVDGSPGFKPARASIATSGEGMASPVGCKGKQKQKVSPYGPGGLPGFGDNEMDGKILPCHKVKEDGLVRITPNTLQSLLTGKYSSKVKRYHIIDCRFDYEYEGGHIEGAINVKSMDALDQLLLSESTGVHAGGNALPVPSRSGELGEGEQVVLVFHCEFSAKRAPTFAKHLRSRDRLINNALYPKIFYPEVYILEGGYCGFYQSQPNSCDGGYTPMDDPKHFERRNSDLHDFRKFSRTRSFTYGELQSNQPTARSSAPLPCPPLAFAAASAATARRHGQGGLTITEEDHEHGSSPTGPGGDSSSGQENSPCPRAVSMGQPPIFGSAKTRVLGRVGFNRVASYAGTGIRH</sequence>
<evidence type="ECO:0000256" key="8">
    <source>
        <dbReference type="ARBA" id="ARBA00051722"/>
    </source>
</evidence>
<reference evidence="13 14" key="1">
    <citation type="submission" date="2024-01" db="EMBL/GenBank/DDBJ databases">
        <title>Comparative genomics of Cryptococcus and Kwoniella reveals pathogenesis evolution and contrasting modes of karyotype evolution via chromosome fusion or intercentromeric recombination.</title>
        <authorList>
            <person name="Coelho M.A."/>
            <person name="David-Palma M."/>
            <person name="Shea T."/>
            <person name="Bowers K."/>
            <person name="McGinley-Smith S."/>
            <person name="Mohammad A.W."/>
            <person name="Gnirke A."/>
            <person name="Yurkov A.M."/>
            <person name="Nowrousian M."/>
            <person name="Sun S."/>
            <person name="Cuomo C.A."/>
            <person name="Heitman J."/>
        </authorList>
    </citation>
    <scope>NUCLEOTIDE SEQUENCE [LARGE SCALE GENOMIC DNA]</scope>
    <source>
        <strain evidence="13 14">CBS 6074</strain>
    </source>
</reference>
<feature type="region of interest" description="Disordered" evidence="11">
    <location>
        <begin position="141"/>
        <end position="185"/>
    </location>
</feature>
<feature type="region of interest" description="Disordered" evidence="11">
    <location>
        <begin position="715"/>
        <end position="752"/>
    </location>
</feature>
<dbReference type="InterPro" id="IPR036873">
    <property type="entry name" value="Rhodanese-like_dom_sf"/>
</dbReference>
<proteinExistence type="inferred from homology"/>
<feature type="region of interest" description="Disordered" evidence="11">
    <location>
        <begin position="258"/>
        <end position="303"/>
    </location>
</feature>
<evidence type="ECO:0000256" key="6">
    <source>
        <dbReference type="ARBA" id="ARBA00022912"/>
    </source>
</evidence>
<evidence type="ECO:0000256" key="10">
    <source>
        <dbReference type="RuleBase" id="RU368028"/>
    </source>
</evidence>
<evidence type="ECO:0000313" key="13">
    <source>
        <dbReference type="EMBL" id="WWC87865.1"/>
    </source>
</evidence>
<dbReference type="InterPro" id="IPR000751">
    <property type="entry name" value="MPI_Phosphatase"/>
</dbReference>
<dbReference type="GO" id="GO:0004725">
    <property type="term" value="F:protein tyrosine phosphatase activity"/>
    <property type="evidence" value="ECO:0007669"/>
    <property type="project" value="UniProtKB-UniRule"/>
</dbReference>
<accession>A0AAX4JR23</accession>
<protein>
    <recommendedName>
        <fullName evidence="9 10">M-phase inducer phosphatase</fullName>
        <ecNumber evidence="2 10">3.1.3.48</ecNumber>
    </recommendedName>
</protein>
<keyword evidence="5 10" id="KW-0378">Hydrolase</keyword>
<comment type="function">
    <text evidence="10">Tyrosine protein phosphatase which functions as a dosage-dependent inducer of mitotic progression.</text>
</comment>
<feature type="region of interest" description="Disordered" evidence="11">
    <location>
        <begin position="446"/>
        <end position="465"/>
    </location>
</feature>
<dbReference type="RefSeq" id="XP_066074628.1">
    <property type="nucleotide sequence ID" value="XM_066218531.1"/>
</dbReference>
<keyword evidence="4 10" id="KW-0498">Mitosis</keyword>
<dbReference type="SMART" id="SM00450">
    <property type="entry name" value="RHOD"/>
    <property type="match status" value="1"/>
</dbReference>
<feature type="region of interest" description="Disordered" evidence="11">
    <location>
        <begin position="1"/>
        <end position="37"/>
    </location>
</feature>
<evidence type="ECO:0000256" key="3">
    <source>
        <dbReference type="ARBA" id="ARBA00022618"/>
    </source>
</evidence>
<feature type="compositionally biased region" description="Low complexity" evidence="11">
    <location>
        <begin position="1"/>
        <end position="19"/>
    </location>
</feature>
<dbReference type="Pfam" id="PF00581">
    <property type="entry name" value="Rhodanese"/>
    <property type="match status" value="1"/>
</dbReference>
<evidence type="ECO:0000313" key="14">
    <source>
        <dbReference type="Proteomes" id="UP001355207"/>
    </source>
</evidence>
<evidence type="ECO:0000256" key="5">
    <source>
        <dbReference type="ARBA" id="ARBA00022801"/>
    </source>
</evidence>
<evidence type="ECO:0000259" key="12">
    <source>
        <dbReference type="PROSITE" id="PS50206"/>
    </source>
</evidence>
<dbReference type="Proteomes" id="UP001355207">
    <property type="component" value="Chromosome 3"/>
</dbReference>
<dbReference type="FunFam" id="3.40.250.10:FF:000021">
    <property type="entry name" value="M-phase inducer phosphatase cdc-25.2"/>
    <property type="match status" value="1"/>
</dbReference>
<dbReference type="SUPFAM" id="SSF52821">
    <property type="entry name" value="Rhodanese/Cell cycle control phosphatase"/>
    <property type="match status" value="1"/>
</dbReference>
<evidence type="ECO:0000256" key="4">
    <source>
        <dbReference type="ARBA" id="ARBA00022776"/>
    </source>
</evidence>
<evidence type="ECO:0000256" key="7">
    <source>
        <dbReference type="ARBA" id="ARBA00023306"/>
    </source>
</evidence>
<comment type="catalytic activity">
    <reaction evidence="8 10">
        <text>O-phospho-L-tyrosyl-[protein] + H2O = L-tyrosyl-[protein] + phosphate</text>
        <dbReference type="Rhea" id="RHEA:10684"/>
        <dbReference type="Rhea" id="RHEA-COMP:10136"/>
        <dbReference type="Rhea" id="RHEA-COMP:20101"/>
        <dbReference type="ChEBI" id="CHEBI:15377"/>
        <dbReference type="ChEBI" id="CHEBI:43474"/>
        <dbReference type="ChEBI" id="CHEBI:46858"/>
        <dbReference type="ChEBI" id="CHEBI:61978"/>
        <dbReference type="EC" id="3.1.3.48"/>
    </reaction>
</comment>
<keyword evidence="14" id="KW-1185">Reference proteome</keyword>
<dbReference type="PANTHER" id="PTHR10828:SF17">
    <property type="entry name" value="PROTEIN-TYROSINE-PHOSPHATASE"/>
    <property type="match status" value="1"/>
</dbReference>
<dbReference type="EC" id="3.1.3.48" evidence="2 10"/>
<dbReference type="GO" id="GO:0110032">
    <property type="term" value="P:positive regulation of G2/MI transition of meiotic cell cycle"/>
    <property type="evidence" value="ECO:0007669"/>
    <property type="project" value="TreeGrafter"/>
</dbReference>
<feature type="compositionally biased region" description="Low complexity" evidence="11">
    <location>
        <begin position="278"/>
        <end position="290"/>
    </location>
</feature>
<comment type="similarity">
    <text evidence="1 10">Belongs to the MPI phosphatase family.</text>
</comment>
<organism evidence="13 14">
    <name type="scientific">Kwoniella dendrophila CBS 6074</name>
    <dbReference type="NCBI Taxonomy" id="1295534"/>
    <lineage>
        <taxon>Eukaryota</taxon>
        <taxon>Fungi</taxon>
        <taxon>Dikarya</taxon>
        <taxon>Basidiomycota</taxon>
        <taxon>Agaricomycotina</taxon>
        <taxon>Tremellomycetes</taxon>
        <taxon>Tremellales</taxon>
        <taxon>Cryptococcaceae</taxon>
        <taxon>Kwoniella</taxon>
    </lineage>
</organism>
<dbReference type="GO" id="GO:0051301">
    <property type="term" value="P:cell division"/>
    <property type="evidence" value="ECO:0007669"/>
    <property type="project" value="UniProtKB-UniRule"/>
</dbReference>
<dbReference type="PRINTS" id="PR00716">
    <property type="entry name" value="MPIPHPHTASE"/>
</dbReference>
<evidence type="ECO:0000256" key="9">
    <source>
        <dbReference type="ARBA" id="ARBA00067190"/>
    </source>
</evidence>
<feature type="domain" description="Rhodanese" evidence="12">
    <location>
        <begin position="516"/>
        <end position="640"/>
    </location>
</feature>
<name>A0AAX4JR23_9TREE</name>
<evidence type="ECO:0000256" key="11">
    <source>
        <dbReference type="SAM" id="MobiDB-lite"/>
    </source>
</evidence>
<evidence type="ECO:0000256" key="1">
    <source>
        <dbReference type="ARBA" id="ARBA00011065"/>
    </source>
</evidence>
<evidence type="ECO:0000256" key="2">
    <source>
        <dbReference type="ARBA" id="ARBA00013064"/>
    </source>
</evidence>
<dbReference type="GO" id="GO:0010971">
    <property type="term" value="P:positive regulation of G2/M transition of mitotic cell cycle"/>
    <property type="evidence" value="ECO:0007669"/>
    <property type="project" value="TreeGrafter"/>
</dbReference>
<dbReference type="InterPro" id="IPR001763">
    <property type="entry name" value="Rhodanese-like_dom"/>
</dbReference>
<gene>
    <name evidence="13" type="ORF">L201_002762</name>
</gene>
<keyword evidence="6 10" id="KW-0904">Protein phosphatase</keyword>
<dbReference type="PANTHER" id="PTHR10828">
    <property type="entry name" value="M-PHASE INDUCER PHOSPHATASE DUAL SPECIFICITY PHOSPHATASE CDC25"/>
    <property type="match status" value="1"/>
</dbReference>
<dbReference type="GeneID" id="91093434"/>
<dbReference type="GO" id="GO:0005634">
    <property type="term" value="C:nucleus"/>
    <property type="evidence" value="ECO:0007669"/>
    <property type="project" value="TreeGrafter"/>
</dbReference>
<feature type="region of interest" description="Disordered" evidence="11">
    <location>
        <begin position="70"/>
        <end position="112"/>
    </location>
</feature>
<keyword evidence="7 10" id="KW-0131">Cell cycle</keyword>
<dbReference type="PROSITE" id="PS50206">
    <property type="entry name" value="RHODANESE_3"/>
    <property type="match status" value="1"/>
</dbReference>
<dbReference type="AlphaFoldDB" id="A0AAX4JR23"/>
<dbReference type="GO" id="GO:0005737">
    <property type="term" value="C:cytoplasm"/>
    <property type="evidence" value="ECO:0007669"/>
    <property type="project" value="TreeGrafter"/>
</dbReference>